<evidence type="ECO:0000313" key="2">
    <source>
        <dbReference type="Proteomes" id="UP000639704"/>
    </source>
</evidence>
<sequence>MLNVVLIRAAATYVARAAISAGVGVIVVSALSKAGTAVHKEYKMYRAYREAYKQAEREHDTEYGDY</sequence>
<proteinExistence type="predicted"/>
<dbReference type="Proteomes" id="UP000639704">
    <property type="component" value="Segment"/>
</dbReference>
<gene>
    <name evidence="1" type="ORF">EVC01_053</name>
</gene>
<keyword evidence="2" id="KW-1185">Reference proteome</keyword>
<organism evidence="1 2">
    <name type="scientific">Rhizobium phage RHph_I38</name>
    <dbReference type="NCBI Taxonomy" id="2509734"/>
    <lineage>
        <taxon>Viruses</taxon>
        <taxon>Duplodnaviria</taxon>
        <taxon>Heunggongvirae</taxon>
        <taxon>Uroviricota</taxon>
        <taxon>Caudoviricetes</taxon>
        <taxon>Autographivirales</taxon>
        <taxon>Dunnvirinae</taxon>
        <taxon>Cuernavacavirus</taxon>
        <taxon>Cuernavacavirus RHphI38</taxon>
    </lineage>
</organism>
<accession>A0A7S5R8T9</accession>
<dbReference type="EMBL" id="MN988529">
    <property type="protein sequence ID" value="QIG73217.1"/>
    <property type="molecule type" value="Genomic_DNA"/>
</dbReference>
<protein>
    <submittedName>
        <fullName evidence="1">Uncharacterized protein</fullName>
    </submittedName>
</protein>
<name>A0A7S5R8T9_9CAUD</name>
<evidence type="ECO:0000313" key="1">
    <source>
        <dbReference type="EMBL" id="QIG73217.1"/>
    </source>
</evidence>
<reference evidence="1" key="1">
    <citation type="submission" date="2020-01" db="EMBL/GenBank/DDBJ databases">
        <title>Patterns of diversity and host range of bacteriophage communities associated with bean-nodulatin bacteria.</title>
        <authorList>
            <person name="Vann Cauwenberghe J."/>
            <person name="Santamaria R.I."/>
            <person name="Bustos P."/>
            <person name="Juarez S."/>
            <person name="Gonzalez V."/>
        </authorList>
    </citation>
    <scope>NUCLEOTIDE SEQUENCE</scope>
</reference>